<sequence>MKINILKSKIKRSNLKEYSGDYFRDDSSQIVVFLNKEGKSALFGIQKEEGIYTIVGKKSVYYSTIFSNPKEIPLSSFSEILHQNALKRGKGVEFEFLQLNDNEDSVWLHNQETMNALWNIILWING</sequence>
<accession>A0ABR9TLW2</accession>
<proteinExistence type="predicted"/>
<protein>
    <submittedName>
        <fullName evidence="1">Uncharacterized protein</fullName>
    </submittedName>
</protein>
<evidence type="ECO:0000313" key="1">
    <source>
        <dbReference type="EMBL" id="MBE8725829.1"/>
    </source>
</evidence>
<organism evidence="1 2">
    <name type="scientific">Flavobacterium hungaricum</name>
    <dbReference type="NCBI Taxonomy" id="2082725"/>
    <lineage>
        <taxon>Bacteria</taxon>
        <taxon>Pseudomonadati</taxon>
        <taxon>Bacteroidota</taxon>
        <taxon>Flavobacteriia</taxon>
        <taxon>Flavobacteriales</taxon>
        <taxon>Flavobacteriaceae</taxon>
        <taxon>Flavobacterium</taxon>
    </lineage>
</organism>
<name>A0ABR9TLW2_9FLAO</name>
<evidence type="ECO:0000313" key="2">
    <source>
        <dbReference type="Proteomes" id="UP000640614"/>
    </source>
</evidence>
<reference evidence="1 2" key="1">
    <citation type="submission" date="2018-07" db="EMBL/GenBank/DDBJ databases">
        <title>Genome assembly of strain KB82.</title>
        <authorList>
            <person name="Kukolya J."/>
            <person name="Horvath B."/>
            <person name="Nagy I."/>
            <person name="Toth A."/>
        </authorList>
    </citation>
    <scope>NUCLEOTIDE SEQUENCE [LARGE SCALE GENOMIC DNA]</scope>
    <source>
        <strain evidence="1 2">Kb82</strain>
    </source>
</reference>
<dbReference type="RefSeq" id="WP_194139022.1">
    <property type="nucleotide sequence ID" value="NZ_PRDM01000002.1"/>
</dbReference>
<keyword evidence="2" id="KW-1185">Reference proteome</keyword>
<dbReference type="Proteomes" id="UP000640614">
    <property type="component" value="Unassembled WGS sequence"/>
</dbReference>
<gene>
    <name evidence="1" type="ORF">C4F50_12830</name>
</gene>
<comment type="caution">
    <text evidence="1">The sequence shown here is derived from an EMBL/GenBank/DDBJ whole genome shotgun (WGS) entry which is preliminary data.</text>
</comment>
<dbReference type="EMBL" id="PRDM01000002">
    <property type="protein sequence ID" value="MBE8725829.1"/>
    <property type="molecule type" value="Genomic_DNA"/>
</dbReference>